<feature type="compositionally biased region" description="Basic and acidic residues" evidence="1">
    <location>
        <begin position="1"/>
        <end position="14"/>
    </location>
</feature>
<dbReference type="Proteomes" id="UP001158576">
    <property type="component" value="Chromosome PAR"/>
</dbReference>
<sequence>MSDKDGTREAERMLVDQPMDDPADLLDEADFIAGYNEHNSGIEPIETAPEPEESASAQGTPVPMEVTPIEDSITIHAVEDEENDLLGSPGPLVMDLPTSADNSRAEDMSQDEDDLLAEQPTSTERETAGKKKVSKPPTANPLPKSPPVVISSDEMDHDRPGPSGLQQQQQQKPQRAPEKVAEKPKKKYHPRRMQLCPPSMRKKQPSGRVGKPKKSIRRGGERPQKAKEGESAEPANSDQNASASGSSGNNNSESAAGGQGGEGWVIPRRDTGPRWPTTSTATPTTTSTSSPTADRAGAETRRSPGRGRPRSIIVQPQVNNNRQAEERYDPDLAWHQRRYRRHYWDHRHGDIQRANTMKRLSRELVSFADYAGRRGYARYFPNRTMLKIGESHYFGLTPIGPPPKLREGIKKMFMALVNLKEEDMGLPWRAPRFDIFLDELNEVQRAYSERLTALTNASQAGSATTQTPARSRQPGAEQPQPSTNRRRSSSETDSLPSYSTAIRQAPARRSVQPRPASPFRIRVEQEEAPMAVSPVASPARDPEVVITGVNGARANAPVAGTRPDPAETSANATNSWGPKKAPKPEELVPPEDLMAAMPPGDQDPVLTEEEKKRDGWFWLISDAHFNVASLGMRRLSPNYINDCGVLAPKVTPLLRRRTKFEQDLLALGVTKTVHPDKHRARLDEFMVKTGDENRVLMLATQTVLCSDDQWFDVMSMLREFAFKASPDRFPLFELMTVVVNEAFNQGGPAVRRFAHRAAERILKWGLDEARHIKGIPVTLQEAPSLGTSFEGDYYVNATH</sequence>
<name>A0ABN7S5L1_OIKDI</name>
<feature type="compositionally biased region" description="Polar residues" evidence="1">
    <location>
        <begin position="457"/>
        <end position="470"/>
    </location>
</feature>
<dbReference type="EMBL" id="OU015568">
    <property type="protein sequence ID" value="CAG5089547.1"/>
    <property type="molecule type" value="Genomic_DNA"/>
</dbReference>
<feature type="compositionally biased region" description="Low complexity" evidence="1">
    <location>
        <begin position="276"/>
        <end position="293"/>
    </location>
</feature>
<gene>
    <name evidence="2" type="ORF">OKIOD_LOCUS3816</name>
</gene>
<feature type="compositionally biased region" description="Low complexity" evidence="1">
    <location>
        <begin position="235"/>
        <end position="256"/>
    </location>
</feature>
<evidence type="ECO:0000256" key="1">
    <source>
        <dbReference type="SAM" id="MobiDB-lite"/>
    </source>
</evidence>
<feature type="region of interest" description="Disordered" evidence="1">
    <location>
        <begin position="457"/>
        <end position="516"/>
    </location>
</feature>
<feature type="region of interest" description="Disordered" evidence="1">
    <location>
        <begin position="40"/>
        <end position="315"/>
    </location>
</feature>
<organism evidence="2 3">
    <name type="scientific">Oikopleura dioica</name>
    <name type="common">Tunicate</name>
    <dbReference type="NCBI Taxonomy" id="34765"/>
    <lineage>
        <taxon>Eukaryota</taxon>
        <taxon>Metazoa</taxon>
        <taxon>Chordata</taxon>
        <taxon>Tunicata</taxon>
        <taxon>Appendicularia</taxon>
        <taxon>Copelata</taxon>
        <taxon>Oikopleuridae</taxon>
        <taxon>Oikopleura</taxon>
    </lineage>
</organism>
<reference evidence="2 3" key="1">
    <citation type="submission" date="2021-04" db="EMBL/GenBank/DDBJ databases">
        <authorList>
            <person name="Bliznina A."/>
        </authorList>
    </citation>
    <scope>NUCLEOTIDE SEQUENCE [LARGE SCALE GENOMIC DNA]</scope>
</reference>
<keyword evidence="3" id="KW-1185">Reference proteome</keyword>
<feature type="compositionally biased region" description="Basic residues" evidence="1">
    <location>
        <begin position="200"/>
        <end position="217"/>
    </location>
</feature>
<feature type="compositionally biased region" description="Polar residues" evidence="1">
    <location>
        <begin position="491"/>
        <end position="502"/>
    </location>
</feature>
<proteinExistence type="predicted"/>
<feature type="compositionally biased region" description="Basic and acidic residues" evidence="1">
    <location>
        <begin position="218"/>
        <end position="230"/>
    </location>
</feature>
<accession>A0ABN7S5L1</accession>
<feature type="region of interest" description="Disordered" evidence="1">
    <location>
        <begin position="555"/>
        <end position="601"/>
    </location>
</feature>
<feature type="region of interest" description="Disordered" evidence="1">
    <location>
        <begin position="1"/>
        <end position="23"/>
    </location>
</feature>
<protein>
    <submittedName>
        <fullName evidence="2">Oidioi.mRNA.OKI2018_I69.PAR.g12258.t1.cds</fullName>
    </submittedName>
</protein>
<evidence type="ECO:0000313" key="2">
    <source>
        <dbReference type="EMBL" id="CAG5089547.1"/>
    </source>
</evidence>
<evidence type="ECO:0000313" key="3">
    <source>
        <dbReference type="Proteomes" id="UP001158576"/>
    </source>
</evidence>